<dbReference type="PROSITE" id="PS50930">
    <property type="entry name" value="HTH_LYTTR"/>
    <property type="match status" value="1"/>
</dbReference>
<feature type="domain" description="HTH LytTR-type" evidence="3">
    <location>
        <begin position="129"/>
        <end position="230"/>
    </location>
</feature>
<dbReference type="InterPro" id="IPR046947">
    <property type="entry name" value="LytR-like"/>
</dbReference>
<keyword evidence="5" id="KW-1185">Reference proteome</keyword>
<evidence type="ECO:0000259" key="2">
    <source>
        <dbReference type="PROSITE" id="PS50110"/>
    </source>
</evidence>
<dbReference type="InterPro" id="IPR007492">
    <property type="entry name" value="LytTR_DNA-bd_dom"/>
</dbReference>
<dbReference type="SMART" id="SM00850">
    <property type="entry name" value="LytTR"/>
    <property type="match status" value="1"/>
</dbReference>
<dbReference type="EMBL" id="WVHS01000001">
    <property type="protein sequence ID" value="MXV14867.1"/>
    <property type="molecule type" value="Genomic_DNA"/>
</dbReference>
<feature type="domain" description="Response regulatory" evidence="2">
    <location>
        <begin position="4"/>
        <end position="115"/>
    </location>
</feature>
<protein>
    <submittedName>
        <fullName evidence="4">Response regulator</fullName>
    </submittedName>
</protein>
<dbReference type="InterPro" id="IPR011006">
    <property type="entry name" value="CheY-like_superfamily"/>
</dbReference>
<evidence type="ECO:0000259" key="3">
    <source>
        <dbReference type="PROSITE" id="PS50930"/>
    </source>
</evidence>
<dbReference type="Pfam" id="PF00072">
    <property type="entry name" value="Response_reg"/>
    <property type="match status" value="1"/>
</dbReference>
<evidence type="ECO:0000313" key="5">
    <source>
        <dbReference type="Proteomes" id="UP000451233"/>
    </source>
</evidence>
<dbReference type="GO" id="GO:0000156">
    <property type="term" value="F:phosphorelay response regulator activity"/>
    <property type="evidence" value="ECO:0007669"/>
    <property type="project" value="InterPro"/>
</dbReference>
<comment type="caution">
    <text evidence="4">The sequence shown here is derived from an EMBL/GenBank/DDBJ whole genome shotgun (WGS) entry which is preliminary data.</text>
</comment>
<dbReference type="SMART" id="SM00448">
    <property type="entry name" value="REC"/>
    <property type="match status" value="1"/>
</dbReference>
<dbReference type="RefSeq" id="WP_160905811.1">
    <property type="nucleotide sequence ID" value="NZ_WVHS01000001.1"/>
</dbReference>
<dbReference type="PROSITE" id="PS50110">
    <property type="entry name" value="RESPONSE_REGULATORY"/>
    <property type="match status" value="1"/>
</dbReference>
<proteinExistence type="predicted"/>
<dbReference type="AlphaFoldDB" id="A0A7K1XVM6"/>
<gene>
    <name evidence="4" type="ORF">GS398_06125</name>
</gene>
<dbReference type="Gene3D" id="3.40.50.2300">
    <property type="match status" value="1"/>
</dbReference>
<sequence length="231" mass="25922">MNLTAIAIDDEPDALELIRMHAAKVPFLTLEKTFTNAFSGIGYLQTKRVDLLFLDIKMPDISGIELVNSLPVAPMVIFTTAYSQYAVEGFELRALDYLLKPFSLARFTLACNRAAESKSLRNTDPVPYLFVKTGYAEEKVMLGDILYLEADGNYITIVLPQRQVLTRQSVTELLTALPANRFVRIHRSYAVAIDKIEKISRQEIVVAGKNIPVGSSYETQLAEIRSRLNFV</sequence>
<dbReference type="PANTHER" id="PTHR37299:SF1">
    <property type="entry name" value="STAGE 0 SPORULATION PROTEIN A HOMOLOG"/>
    <property type="match status" value="1"/>
</dbReference>
<dbReference type="GO" id="GO:0003677">
    <property type="term" value="F:DNA binding"/>
    <property type="evidence" value="ECO:0007669"/>
    <property type="project" value="InterPro"/>
</dbReference>
<dbReference type="Gene3D" id="2.40.50.1020">
    <property type="entry name" value="LytTr DNA-binding domain"/>
    <property type="match status" value="1"/>
</dbReference>
<feature type="modified residue" description="4-aspartylphosphate" evidence="1">
    <location>
        <position position="55"/>
    </location>
</feature>
<accession>A0A7K1XVM6</accession>
<dbReference type="SUPFAM" id="SSF52172">
    <property type="entry name" value="CheY-like"/>
    <property type="match status" value="1"/>
</dbReference>
<dbReference type="Pfam" id="PF04397">
    <property type="entry name" value="LytTR"/>
    <property type="match status" value="1"/>
</dbReference>
<dbReference type="Proteomes" id="UP000451233">
    <property type="component" value="Unassembled WGS sequence"/>
</dbReference>
<name>A0A7K1XVM6_9SPHI</name>
<dbReference type="PANTHER" id="PTHR37299">
    <property type="entry name" value="TRANSCRIPTIONAL REGULATOR-RELATED"/>
    <property type="match status" value="1"/>
</dbReference>
<organism evidence="4 5">
    <name type="scientific">Hufsiella ginkgonis</name>
    <dbReference type="NCBI Taxonomy" id="2695274"/>
    <lineage>
        <taxon>Bacteria</taxon>
        <taxon>Pseudomonadati</taxon>
        <taxon>Bacteroidota</taxon>
        <taxon>Sphingobacteriia</taxon>
        <taxon>Sphingobacteriales</taxon>
        <taxon>Sphingobacteriaceae</taxon>
        <taxon>Hufsiella</taxon>
    </lineage>
</organism>
<reference evidence="4 5" key="1">
    <citation type="submission" date="2019-11" db="EMBL/GenBank/DDBJ databases">
        <title>Pedobacter sp. HMF7056 Genome sequencing and assembly.</title>
        <authorList>
            <person name="Kang H."/>
            <person name="Kim H."/>
            <person name="Joh K."/>
        </authorList>
    </citation>
    <scope>NUCLEOTIDE SEQUENCE [LARGE SCALE GENOMIC DNA]</scope>
    <source>
        <strain evidence="4 5">HMF7056</strain>
    </source>
</reference>
<keyword evidence="1" id="KW-0597">Phosphoprotein</keyword>
<evidence type="ECO:0000256" key="1">
    <source>
        <dbReference type="PROSITE-ProRule" id="PRU00169"/>
    </source>
</evidence>
<dbReference type="InterPro" id="IPR001789">
    <property type="entry name" value="Sig_transdc_resp-reg_receiver"/>
</dbReference>
<evidence type="ECO:0000313" key="4">
    <source>
        <dbReference type="EMBL" id="MXV14867.1"/>
    </source>
</evidence>